<comment type="catalytic activity">
    <reaction evidence="1">
        <text>ATP + protein L-histidine = ADP + protein N-phospho-L-histidine.</text>
        <dbReference type="EC" id="2.7.13.3"/>
    </reaction>
</comment>
<dbReference type="RefSeq" id="WP_344897269.1">
    <property type="nucleotide sequence ID" value="NZ_BAAAWD010000010.1"/>
</dbReference>
<evidence type="ECO:0000256" key="7">
    <source>
        <dbReference type="ARBA" id="ARBA00022840"/>
    </source>
</evidence>
<dbReference type="EMBL" id="BAAAWD010000010">
    <property type="protein sequence ID" value="GAA3012788.1"/>
    <property type="molecule type" value="Genomic_DNA"/>
</dbReference>
<feature type="transmembrane region" description="Helical" evidence="9">
    <location>
        <begin position="112"/>
        <end position="131"/>
    </location>
</feature>
<accession>A0ABN3Y5W8</accession>
<proteinExistence type="predicted"/>
<dbReference type="EC" id="2.7.13.3" evidence="2"/>
<keyword evidence="9" id="KW-0812">Transmembrane</keyword>
<organism evidence="12 13">
    <name type="scientific">Streptosporangium longisporum</name>
    <dbReference type="NCBI Taxonomy" id="46187"/>
    <lineage>
        <taxon>Bacteria</taxon>
        <taxon>Bacillati</taxon>
        <taxon>Actinomycetota</taxon>
        <taxon>Actinomycetes</taxon>
        <taxon>Streptosporangiales</taxon>
        <taxon>Streptosporangiaceae</taxon>
        <taxon>Streptosporangium</taxon>
    </lineage>
</organism>
<evidence type="ECO:0000256" key="2">
    <source>
        <dbReference type="ARBA" id="ARBA00012438"/>
    </source>
</evidence>
<evidence type="ECO:0000256" key="1">
    <source>
        <dbReference type="ARBA" id="ARBA00000085"/>
    </source>
</evidence>
<dbReference type="Proteomes" id="UP001499930">
    <property type="component" value="Unassembled WGS sequence"/>
</dbReference>
<feature type="domain" description="Histidine kinase/HSP90-like ATPase" evidence="10">
    <location>
        <begin position="311"/>
        <end position="400"/>
    </location>
</feature>
<evidence type="ECO:0000313" key="13">
    <source>
        <dbReference type="Proteomes" id="UP001499930"/>
    </source>
</evidence>
<dbReference type="SUPFAM" id="SSF55874">
    <property type="entry name" value="ATPase domain of HSP90 chaperone/DNA topoisomerase II/histidine kinase"/>
    <property type="match status" value="1"/>
</dbReference>
<dbReference type="InterPro" id="IPR003594">
    <property type="entry name" value="HATPase_dom"/>
</dbReference>
<dbReference type="Pfam" id="PF07730">
    <property type="entry name" value="HisKA_3"/>
    <property type="match status" value="1"/>
</dbReference>
<feature type="transmembrane region" description="Helical" evidence="9">
    <location>
        <begin position="151"/>
        <end position="170"/>
    </location>
</feature>
<reference evidence="12 13" key="1">
    <citation type="journal article" date="2019" name="Int. J. Syst. Evol. Microbiol.">
        <title>The Global Catalogue of Microorganisms (GCM) 10K type strain sequencing project: providing services to taxonomists for standard genome sequencing and annotation.</title>
        <authorList>
            <consortium name="The Broad Institute Genomics Platform"/>
            <consortium name="The Broad Institute Genome Sequencing Center for Infectious Disease"/>
            <person name="Wu L."/>
            <person name="Ma J."/>
        </authorList>
    </citation>
    <scope>NUCLEOTIDE SEQUENCE [LARGE SCALE GENOMIC DNA]</scope>
    <source>
        <strain evidence="12 13">JCM 3106</strain>
    </source>
</reference>
<evidence type="ECO:0000259" key="11">
    <source>
        <dbReference type="Pfam" id="PF07730"/>
    </source>
</evidence>
<dbReference type="CDD" id="cd16917">
    <property type="entry name" value="HATPase_UhpB-NarQ-NarX-like"/>
    <property type="match status" value="1"/>
</dbReference>
<keyword evidence="6" id="KW-0418">Kinase</keyword>
<keyword evidence="3" id="KW-0597">Phosphoprotein</keyword>
<keyword evidence="5" id="KW-0547">Nucleotide-binding</keyword>
<evidence type="ECO:0000256" key="4">
    <source>
        <dbReference type="ARBA" id="ARBA00022679"/>
    </source>
</evidence>
<dbReference type="Pfam" id="PF02518">
    <property type="entry name" value="HATPase_c"/>
    <property type="match status" value="1"/>
</dbReference>
<evidence type="ECO:0000259" key="10">
    <source>
        <dbReference type="Pfam" id="PF02518"/>
    </source>
</evidence>
<dbReference type="Gene3D" id="1.20.5.1930">
    <property type="match status" value="1"/>
</dbReference>
<feature type="domain" description="Signal transduction histidine kinase subgroup 3 dimerisation and phosphoacceptor" evidence="11">
    <location>
        <begin position="199"/>
        <end position="264"/>
    </location>
</feature>
<dbReference type="InterPro" id="IPR050482">
    <property type="entry name" value="Sensor_HK_TwoCompSys"/>
</dbReference>
<evidence type="ECO:0000256" key="9">
    <source>
        <dbReference type="SAM" id="Phobius"/>
    </source>
</evidence>
<sequence>MARLGVRTPEGRDTLVAAVLIALSSARLLPTVHGDRLAGLPAWAVGVGFLLATADLATIAVRRRRPVLALATATVIPLVGVLLPTRPAFIGIGIVACSYTVASRLPLARAPIVVAVCAAVHTLGALLGTAAGGDHGGLLTFWGVLPGDIPGMVAAVAAAYLLPATAGFYVQATRAAAARAAARIVHEREERARAAVAEERARIARELHDIAAHDLSAIVVQAGAADRLLDRDPAAVRATLRAIRSQGRDTLAALRALVGLMRETDPDSVDGRAPALARLEETVRRSRATGMDVEVRASGRPRPLPVTTDLAVSRLVREALTNARRHAPGSAVSVTTTFDDTRFAVTVRNTRPARTPSLPATDRGYGLLGMRERVSHAGGELTVGPQPDGGWLVSASFPAEHP</sequence>
<evidence type="ECO:0000313" key="12">
    <source>
        <dbReference type="EMBL" id="GAA3012788.1"/>
    </source>
</evidence>
<feature type="transmembrane region" description="Helical" evidence="9">
    <location>
        <begin position="38"/>
        <end position="60"/>
    </location>
</feature>
<keyword evidence="4" id="KW-0808">Transferase</keyword>
<keyword evidence="13" id="KW-1185">Reference proteome</keyword>
<keyword evidence="9" id="KW-1133">Transmembrane helix</keyword>
<dbReference type="PANTHER" id="PTHR24421">
    <property type="entry name" value="NITRATE/NITRITE SENSOR PROTEIN NARX-RELATED"/>
    <property type="match status" value="1"/>
</dbReference>
<evidence type="ECO:0000256" key="6">
    <source>
        <dbReference type="ARBA" id="ARBA00022777"/>
    </source>
</evidence>
<keyword evidence="9" id="KW-0472">Membrane</keyword>
<keyword evidence="7" id="KW-0067">ATP-binding</keyword>
<name>A0ABN3Y5W8_9ACTN</name>
<evidence type="ECO:0000256" key="5">
    <source>
        <dbReference type="ARBA" id="ARBA00022741"/>
    </source>
</evidence>
<evidence type="ECO:0000256" key="8">
    <source>
        <dbReference type="ARBA" id="ARBA00023012"/>
    </source>
</evidence>
<dbReference type="InterPro" id="IPR036890">
    <property type="entry name" value="HATPase_C_sf"/>
</dbReference>
<protein>
    <recommendedName>
        <fullName evidence="2">histidine kinase</fullName>
        <ecNumber evidence="2">2.7.13.3</ecNumber>
    </recommendedName>
</protein>
<evidence type="ECO:0000256" key="3">
    <source>
        <dbReference type="ARBA" id="ARBA00022553"/>
    </source>
</evidence>
<comment type="caution">
    <text evidence="12">The sequence shown here is derived from an EMBL/GenBank/DDBJ whole genome shotgun (WGS) entry which is preliminary data.</text>
</comment>
<dbReference type="Gene3D" id="3.30.565.10">
    <property type="entry name" value="Histidine kinase-like ATPase, C-terminal domain"/>
    <property type="match status" value="1"/>
</dbReference>
<dbReference type="InterPro" id="IPR011712">
    <property type="entry name" value="Sig_transdc_His_kin_sub3_dim/P"/>
</dbReference>
<dbReference type="PANTHER" id="PTHR24421:SF10">
    <property type="entry name" value="NITRATE_NITRITE SENSOR PROTEIN NARQ"/>
    <property type="match status" value="1"/>
</dbReference>
<keyword evidence="8" id="KW-0902">Two-component regulatory system</keyword>
<gene>
    <name evidence="12" type="ORF">GCM10017559_39770</name>
</gene>